<gene>
    <name evidence="1" type="ORF">N7498_004848</name>
</gene>
<reference evidence="1" key="1">
    <citation type="submission" date="2022-12" db="EMBL/GenBank/DDBJ databases">
        <authorList>
            <person name="Petersen C."/>
        </authorList>
    </citation>
    <scope>NUCLEOTIDE SEQUENCE</scope>
    <source>
        <strain evidence="1">IBT 15544</strain>
    </source>
</reference>
<sequence length="139" mass="16339">MSTEAIVNLTRKEWTESATKAASDKVNAKESYEEQKEYSMDTDSFDDWARKNVPYFLDSYQDYLNKKDAFFNVLRQHDSAKQKDLMKKFGMLRFHWDQGDLGDGKEKGSKFIIVSYDDLERYDEIINAMYEAQRKAAQS</sequence>
<dbReference type="AlphaFoldDB" id="A0A9W9MMA4"/>
<evidence type="ECO:0000313" key="1">
    <source>
        <dbReference type="EMBL" id="KAJ5203969.1"/>
    </source>
</evidence>
<proteinExistence type="predicted"/>
<reference evidence="1" key="2">
    <citation type="journal article" date="2023" name="IMA Fungus">
        <title>Comparative genomic study of the Penicillium genus elucidates a diverse pangenome and 15 lateral gene transfer events.</title>
        <authorList>
            <person name="Petersen C."/>
            <person name="Sorensen T."/>
            <person name="Nielsen M.R."/>
            <person name="Sondergaard T.E."/>
            <person name="Sorensen J.L."/>
            <person name="Fitzpatrick D.A."/>
            <person name="Frisvad J.C."/>
            <person name="Nielsen K.L."/>
        </authorList>
    </citation>
    <scope>NUCLEOTIDE SEQUENCE</scope>
    <source>
        <strain evidence="1">IBT 15544</strain>
    </source>
</reference>
<dbReference type="OrthoDB" id="10445411at2759"/>
<dbReference type="GeneID" id="83179211"/>
<accession>A0A9W9MMA4</accession>
<evidence type="ECO:0000313" key="2">
    <source>
        <dbReference type="Proteomes" id="UP001150904"/>
    </source>
</evidence>
<protein>
    <submittedName>
        <fullName evidence="1">Uncharacterized protein</fullName>
    </submittedName>
</protein>
<dbReference type="RefSeq" id="XP_058308448.1">
    <property type="nucleotide sequence ID" value="XM_058451910.1"/>
</dbReference>
<dbReference type="EMBL" id="JAPQKR010000012">
    <property type="protein sequence ID" value="KAJ5203969.1"/>
    <property type="molecule type" value="Genomic_DNA"/>
</dbReference>
<comment type="caution">
    <text evidence="1">The sequence shown here is derived from an EMBL/GenBank/DDBJ whole genome shotgun (WGS) entry which is preliminary data.</text>
</comment>
<keyword evidence="2" id="KW-1185">Reference proteome</keyword>
<organism evidence="1 2">
    <name type="scientific">Penicillium cinerascens</name>
    <dbReference type="NCBI Taxonomy" id="70096"/>
    <lineage>
        <taxon>Eukaryota</taxon>
        <taxon>Fungi</taxon>
        <taxon>Dikarya</taxon>
        <taxon>Ascomycota</taxon>
        <taxon>Pezizomycotina</taxon>
        <taxon>Eurotiomycetes</taxon>
        <taxon>Eurotiomycetidae</taxon>
        <taxon>Eurotiales</taxon>
        <taxon>Aspergillaceae</taxon>
        <taxon>Penicillium</taxon>
    </lineage>
</organism>
<dbReference type="Proteomes" id="UP001150904">
    <property type="component" value="Unassembled WGS sequence"/>
</dbReference>
<name>A0A9W9MMA4_9EURO</name>